<dbReference type="InterPro" id="IPR014030">
    <property type="entry name" value="Ketoacyl_synth_N"/>
</dbReference>
<dbReference type="CDD" id="cd00834">
    <property type="entry name" value="KAS_I_II"/>
    <property type="match status" value="1"/>
</dbReference>
<dbReference type="InterPro" id="IPR000794">
    <property type="entry name" value="Beta-ketoacyl_synthase"/>
</dbReference>
<dbReference type="Proteomes" id="UP000217979">
    <property type="component" value="Chromosome"/>
</dbReference>
<dbReference type="GO" id="GO:0005829">
    <property type="term" value="C:cytosol"/>
    <property type="evidence" value="ECO:0007669"/>
    <property type="project" value="TreeGrafter"/>
</dbReference>
<dbReference type="InterPro" id="IPR018201">
    <property type="entry name" value="Ketoacyl_synth_AS"/>
</dbReference>
<dbReference type="InterPro" id="IPR020841">
    <property type="entry name" value="PKS_Beta-ketoAc_synthase_dom"/>
</dbReference>
<keyword evidence="3 4" id="KW-0808">Transferase</keyword>
<dbReference type="InterPro" id="IPR014031">
    <property type="entry name" value="Ketoacyl_synth_C"/>
</dbReference>
<dbReference type="PROSITE" id="PS52004">
    <property type="entry name" value="KS3_2"/>
    <property type="match status" value="1"/>
</dbReference>
<comment type="similarity">
    <text evidence="2 4">Belongs to the thiolase-like superfamily. Beta-ketoacyl-ACP synthases family.</text>
</comment>
<dbReference type="Gene3D" id="3.40.47.10">
    <property type="match status" value="1"/>
</dbReference>
<evidence type="ECO:0000259" key="5">
    <source>
        <dbReference type="PROSITE" id="PS52004"/>
    </source>
</evidence>
<dbReference type="AlphaFoldDB" id="A0A291E5E3"/>
<proteinExistence type="inferred from homology"/>
<dbReference type="RefSeq" id="WP_096754168.1">
    <property type="nucleotide sequence ID" value="NZ_CP023525.1"/>
</dbReference>
<sequence>MEHKRVVITGYGAITPLGNSAEESWQSIMDYQTGYRYVDKTDAGVNAKFYGLIDNEPKLKGVPASIRRKLPRFARLGLAAAQEAVTMAFNHSQPNDLYDPLRCGVILGTGWGGLDDANQNYDDYKQAGVGSPFSCFHCMPSIATAACSLLWGLRGYQNTPIAACATGSIAIGDAYELIKNGKMSMMLAGGSESLLSDESVWMIDVLQALSHEQQDIHKASCPFSLDRSGFVLSEGAAILCLEERESALSRGATILGEIKGYGSFSDAFDFTAPAQDKLSRISTIKKAISDSGLTLSEIGYINAHGTSTMLNDLNETESIKNAFGHHAYKVPISSTKSYSGHLIAAAGSFESIICLKALENNILPATLNLNNPDPDCDLDFIPNQHLHTVVDNVLNLSFGFGGTNAALIIGRSL</sequence>
<protein>
    <submittedName>
        <fullName evidence="6">3-oxoacyl-ACP synthase</fullName>
    </submittedName>
</protein>
<accession>A0A291E5E3</accession>
<dbReference type="SMART" id="SM00825">
    <property type="entry name" value="PKS_KS"/>
    <property type="match status" value="1"/>
</dbReference>
<organism evidence="6 7">
    <name type="scientific">Cedecea neteri</name>
    <dbReference type="NCBI Taxonomy" id="158822"/>
    <lineage>
        <taxon>Bacteria</taxon>
        <taxon>Pseudomonadati</taxon>
        <taxon>Pseudomonadota</taxon>
        <taxon>Gammaproteobacteria</taxon>
        <taxon>Enterobacterales</taxon>
        <taxon>Enterobacteriaceae</taxon>
        <taxon>Cedecea</taxon>
    </lineage>
</organism>
<dbReference type="EMBL" id="CP023525">
    <property type="protein sequence ID" value="ATF95078.1"/>
    <property type="molecule type" value="Genomic_DNA"/>
</dbReference>
<comment type="pathway">
    <text evidence="1">Lipid metabolism; fatty acid biosynthesis.</text>
</comment>
<evidence type="ECO:0000256" key="3">
    <source>
        <dbReference type="ARBA" id="ARBA00022679"/>
    </source>
</evidence>
<evidence type="ECO:0000313" key="6">
    <source>
        <dbReference type="EMBL" id="ATF95078.1"/>
    </source>
</evidence>
<reference evidence="6 7" key="1">
    <citation type="submission" date="2017-09" db="EMBL/GenBank/DDBJ databases">
        <title>FDA dAtabase for Regulatory Grade micrObial Sequences (FDA-ARGOS): Supporting development and validation of Infectious Disease Dx tests.</title>
        <authorList>
            <person name="Minogue T."/>
            <person name="Wolcott M."/>
            <person name="Wasieloski L."/>
            <person name="Aguilar W."/>
            <person name="Moore D."/>
            <person name="Tallon L."/>
            <person name="Sadzewicz L."/>
            <person name="Ott S."/>
            <person name="Zhao X."/>
            <person name="Nagaraj S."/>
            <person name="Vavikolanu K."/>
            <person name="Aluvathingal J."/>
            <person name="Nadendla S."/>
            <person name="Sichtig H."/>
        </authorList>
    </citation>
    <scope>NUCLEOTIDE SEQUENCE [LARGE SCALE GENOMIC DNA]</scope>
    <source>
        <strain evidence="6 7">FDAARGOS_392</strain>
    </source>
</reference>
<dbReference type="GO" id="GO:0006633">
    <property type="term" value="P:fatty acid biosynthetic process"/>
    <property type="evidence" value="ECO:0007669"/>
    <property type="project" value="UniProtKB-UniPathway"/>
</dbReference>
<evidence type="ECO:0000256" key="1">
    <source>
        <dbReference type="ARBA" id="ARBA00005194"/>
    </source>
</evidence>
<dbReference type="InterPro" id="IPR016039">
    <property type="entry name" value="Thiolase-like"/>
</dbReference>
<evidence type="ECO:0000313" key="7">
    <source>
        <dbReference type="Proteomes" id="UP000217979"/>
    </source>
</evidence>
<feature type="domain" description="Ketosynthase family 3 (KS3)" evidence="5">
    <location>
        <begin position="3"/>
        <end position="411"/>
    </location>
</feature>
<dbReference type="PANTHER" id="PTHR11712">
    <property type="entry name" value="POLYKETIDE SYNTHASE-RELATED"/>
    <property type="match status" value="1"/>
</dbReference>
<evidence type="ECO:0000256" key="2">
    <source>
        <dbReference type="ARBA" id="ARBA00008467"/>
    </source>
</evidence>
<dbReference type="PROSITE" id="PS00606">
    <property type="entry name" value="KS3_1"/>
    <property type="match status" value="1"/>
</dbReference>
<dbReference type="UniPathway" id="UPA00094"/>
<evidence type="ECO:0000256" key="4">
    <source>
        <dbReference type="RuleBase" id="RU003694"/>
    </source>
</evidence>
<name>A0A291E5E3_9ENTR</name>
<dbReference type="GO" id="GO:0004315">
    <property type="term" value="F:3-oxoacyl-[acyl-carrier-protein] synthase activity"/>
    <property type="evidence" value="ECO:0007669"/>
    <property type="project" value="InterPro"/>
</dbReference>
<dbReference type="Pfam" id="PF00109">
    <property type="entry name" value="ketoacyl-synt"/>
    <property type="match status" value="1"/>
</dbReference>
<dbReference type="SUPFAM" id="SSF53901">
    <property type="entry name" value="Thiolase-like"/>
    <property type="match status" value="2"/>
</dbReference>
<gene>
    <name evidence="6" type="ORF">CO704_00070</name>
</gene>
<dbReference type="PANTHER" id="PTHR11712:SF336">
    <property type="entry name" value="3-OXOACYL-[ACYL-CARRIER-PROTEIN] SYNTHASE, MITOCHONDRIAL"/>
    <property type="match status" value="1"/>
</dbReference>
<dbReference type="Pfam" id="PF02801">
    <property type="entry name" value="Ketoacyl-synt_C"/>
    <property type="match status" value="1"/>
</dbReference>
<dbReference type="NCBIfam" id="NF005589">
    <property type="entry name" value="PRK07314.1"/>
    <property type="match status" value="1"/>
</dbReference>